<dbReference type="Proteomes" id="UP000712281">
    <property type="component" value="Unassembled WGS sequence"/>
</dbReference>
<dbReference type="AlphaFoldDB" id="A0A8S9GDJ5"/>
<proteinExistence type="predicted"/>
<evidence type="ECO:0000313" key="2">
    <source>
        <dbReference type="EMBL" id="KAF2543941.1"/>
    </source>
</evidence>
<feature type="transmembrane region" description="Helical" evidence="1">
    <location>
        <begin position="109"/>
        <end position="127"/>
    </location>
</feature>
<evidence type="ECO:0000313" key="3">
    <source>
        <dbReference type="Proteomes" id="UP000712281"/>
    </source>
</evidence>
<reference evidence="2" key="1">
    <citation type="submission" date="2019-12" db="EMBL/GenBank/DDBJ databases">
        <title>Genome sequencing and annotation of Brassica cretica.</title>
        <authorList>
            <person name="Studholme D.J."/>
            <person name="Sarris P.F."/>
        </authorList>
    </citation>
    <scope>NUCLEOTIDE SEQUENCE</scope>
    <source>
        <strain evidence="2">PFS-001/15</strain>
        <tissue evidence="2">Leaf</tissue>
    </source>
</reference>
<evidence type="ECO:0000256" key="1">
    <source>
        <dbReference type="SAM" id="Phobius"/>
    </source>
</evidence>
<keyword evidence="1" id="KW-0812">Transmembrane</keyword>
<accession>A0A8S9GDJ5</accession>
<organism evidence="2 3">
    <name type="scientific">Brassica cretica</name>
    <name type="common">Mustard</name>
    <dbReference type="NCBI Taxonomy" id="69181"/>
    <lineage>
        <taxon>Eukaryota</taxon>
        <taxon>Viridiplantae</taxon>
        <taxon>Streptophyta</taxon>
        <taxon>Embryophyta</taxon>
        <taxon>Tracheophyta</taxon>
        <taxon>Spermatophyta</taxon>
        <taxon>Magnoliopsida</taxon>
        <taxon>eudicotyledons</taxon>
        <taxon>Gunneridae</taxon>
        <taxon>Pentapetalae</taxon>
        <taxon>rosids</taxon>
        <taxon>malvids</taxon>
        <taxon>Brassicales</taxon>
        <taxon>Brassicaceae</taxon>
        <taxon>Brassiceae</taxon>
        <taxon>Brassica</taxon>
    </lineage>
</organism>
<gene>
    <name evidence="2" type="ORF">F2Q68_00031819</name>
</gene>
<keyword evidence="1" id="KW-1133">Transmembrane helix</keyword>
<comment type="caution">
    <text evidence="2">The sequence shown here is derived from an EMBL/GenBank/DDBJ whole genome shotgun (WGS) entry which is preliminary data.</text>
</comment>
<name>A0A8S9GDJ5_BRACR</name>
<dbReference type="EMBL" id="QGKW02002005">
    <property type="protein sequence ID" value="KAF2543941.1"/>
    <property type="molecule type" value="Genomic_DNA"/>
</dbReference>
<protein>
    <submittedName>
        <fullName evidence="2">Uncharacterized protein</fullName>
    </submittedName>
</protein>
<keyword evidence="1" id="KW-0472">Membrane</keyword>
<sequence length="259" mass="29988">MIFEVSLSYCLMALPERNINNVRVEQRDNDGLPALLLLWHARDDSAPFRVEKFVNRRSGGSELAGWSSLLIYHDGFCWLVGIVIEKNLVSENLSFPMLLRVLLRPLNKVIFLVALCSLFILCGFCVWKQYKEVNALKRPDEDHRERVVQMKVLLFFMKSYALLSDNHPDGTQRKLFNLQRPQDQQEDRRILRDCKSNVQINRQGTDSNVMFFNEVGPRLGQSEANSFMGSELITNNPCSLQLLRGLACFKRSADKFQWK</sequence>